<dbReference type="InterPro" id="IPR035919">
    <property type="entry name" value="EAL_sf"/>
</dbReference>
<dbReference type="PROSITE" id="PS50887">
    <property type="entry name" value="GGDEF"/>
    <property type="match status" value="1"/>
</dbReference>
<feature type="transmembrane region" description="Helical" evidence="1">
    <location>
        <begin position="193"/>
        <end position="214"/>
    </location>
</feature>
<dbReference type="PANTHER" id="PTHR44757">
    <property type="entry name" value="DIGUANYLATE CYCLASE DGCP"/>
    <property type="match status" value="1"/>
</dbReference>
<dbReference type="EMBL" id="JAAOCD010000001">
    <property type="protein sequence ID" value="NHK97677.1"/>
    <property type="molecule type" value="Genomic_DNA"/>
</dbReference>
<dbReference type="Gene3D" id="3.20.20.450">
    <property type="entry name" value="EAL domain"/>
    <property type="match status" value="1"/>
</dbReference>
<dbReference type="InterPro" id="IPR000700">
    <property type="entry name" value="PAS-assoc_C"/>
</dbReference>
<comment type="caution">
    <text evidence="6">The sequence shown here is derived from an EMBL/GenBank/DDBJ whole genome shotgun (WGS) entry which is preliminary data.</text>
</comment>
<dbReference type="CDD" id="cd01949">
    <property type="entry name" value="GGDEF"/>
    <property type="match status" value="1"/>
</dbReference>
<dbReference type="SUPFAM" id="SSF55073">
    <property type="entry name" value="Nucleotide cyclase"/>
    <property type="match status" value="1"/>
</dbReference>
<dbReference type="InterPro" id="IPR000160">
    <property type="entry name" value="GGDEF_dom"/>
</dbReference>
<keyword evidence="1" id="KW-0472">Membrane</keyword>
<feature type="domain" description="GGDEF" evidence="5">
    <location>
        <begin position="392"/>
        <end position="536"/>
    </location>
</feature>
<keyword evidence="1" id="KW-1133">Transmembrane helix</keyword>
<dbReference type="SMART" id="SM00086">
    <property type="entry name" value="PAC"/>
    <property type="match status" value="1"/>
</dbReference>
<feature type="domain" description="PAC" evidence="3">
    <location>
        <begin position="307"/>
        <end position="359"/>
    </location>
</feature>
<dbReference type="SUPFAM" id="SSF55785">
    <property type="entry name" value="PYP-like sensor domain (PAS domain)"/>
    <property type="match status" value="1"/>
</dbReference>
<dbReference type="SUPFAM" id="SSF141868">
    <property type="entry name" value="EAL domain-like"/>
    <property type="match status" value="1"/>
</dbReference>
<dbReference type="InterPro" id="IPR013767">
    <property type="entry name" value="PAS_fold"/>
</dbReference>
<dbReference type="InterPro" id="IPR052155">
    <property type="entry name" value="Biofilm_reg_signaling"/>
</dbReference>
<sequence length="802" mass="88322">MDTSPSTTPGSVDRAHRRIRYALWFTFATLVALAGFQSWYNGRLERVRALDAELIGLAGAQRGFCQQVGRLAAMVAGGGMTGTVDTALLSEAIDRSRSTELRIEALLAAQQTLSWHDEDEVATALARWHVVRERLWYRADTLDWHLARRDADNATRVAETLQEEVEPALAGADLLYRRLHEASLERSARQSSVLQWGVGMTLLVLAAVVLLVAAPTMRALREQLQRLAVQTRELKRLALVVSRTDNVVVVTDPGGRIEWVNDAFTRITGWSADEVRGRAVDGALHSPRNASADVAPFHEALRSQRPARFEVLTRRKHGGEVWFAIDMQPLFDEDSSHRGFVSLATDVTARRELGERLRLAASTDALTGLPNRAAAIQRLERAIDHARRNPGYGFALLFMDFDRFKQINDTLGHSEGDELLKQMARRIELALRPGDAVARAGGEHTAARLGGDEFIVVLDGVCRVEDARAITDRLLRDLAEPYTINGRWVQSSVSIGVVVAAAGAESRTPDDLLRDADTAMYEAKRAGRDCCMVFDPAMHERVSQQLQIENDLRRALPEGELFVVYQPIVALPGGRATGVEALVRWRHPTRGVLTPGGFIGVAEEVGLIDAIGEHVLRESCACFADWRARLGSRAPRQLNVNLSRAQLRSPALPELVGAILAEHGLPPQVLQLEVTESLAAQDEVVQATLRQLKQLGVRLALDDFGTGYSSLACLHLLPVDTVKIDRSFIAHAETIEYHRVLIEATIRVAQSLDMATVAEGIETAGQAALMTRLRCDYGQGWLYGRPLEAAALERRIAETHAA</sequence>
<dbReference type="Pfam" id="PF00989">
    <property type="entry name" value="PAS"/>
    <property type="match status" value="1"/>
</dbReference>
<dbReference type="Gene3D" id="3.30.70.270">
    <property type="match status" value="1"/>
</dbReference>
<dbReference type="Proteomes" id="UP000802098">
    <property type="component" value="Unassembled WGS sequence"/>
</dbReference>
<keyword evidence="7" id="KW-1185">Reference proteome</keyword>
<reference evidence="6 7" key="1">
    <citation type="submission" date="2020-03" db="EMBL/GenBank/DDBJ databases">
        <title>Rubrivivax benzoatilyticus JA2 (sequenced after 10 years sub-culturing).</title>
        <authorList>
            <person name="Gupta D."/>
            <person name="Chintalapati S."/>
            <person name="Chintalapati V.R."/>
        </authorList>
    </citation>
    <scope>NUCLEOTIDE SEQUENCE [LARGE SCALE GENOMIC DNA]</scope>
    <source>
        <strain evidence="6 7">JA2-Mal</strain>
    </source>
</reference>
<dbReference type="PROSITE" id="PS50112">
    <property type="entry name" value="PAS"/>
    <property type="match status" value="1"/>
</dbReference>
<keyword evidence="1" id="KW-0812">Transmembrane</keyword>
<evidence type="ECO:0000313" key="7">
    <source>
        <dbReference type="Proteomes" id="UP000802098"/>
    </source>
</evidence>
<dbReference type="Gene3D" id="3.30.450.20">
    <property type="entry name" value="PAS domain"/>
    <property type="match status" value="1"/>
</dbReference>
<dbReference type="InterPro" id="IPR035965">
    <property type="entry name" value="PAS-like_dom_sf"/>
</dbReference>
<feature type="domain" description="PAS" evidence="2">
    <location>
        <begin position="233"/>
        <end position="304"/>
    </location>
</feature>
<proteinExistence type="predicted"/>
<evidence type="ECO:0000259" key="4">
    <source>
        <dbReference type="PROSITE" id="PS50883"/>
    </source>
</evidence>
<evidence type="ECO:0000256" key="1">
    <source>
        <dbReference type="SAM" id="Phobius"/>
    </source>
</evidence>
<organism evidence="6 7">
    <name type="scientific">Rubrivivax benzoatilyticus</name>
    <dbReference type="NCBI Taxonomy" id="316997"/>
    <lineage>
        <taxon>Bacteria</taxon>
        <taxon>Pseudomonadati</taxon>
        <taxon>Pseudomonadota</taxon>
        <taxon>Betaproteobacteria</taxon>
        <taxon>Burkholderiales</taxon>
        <taxon>Sphaerotilaceae</taxon>
        <taxon>Rubrivivax</taxon>
    </lineage>
</organism>
<dbReference type="CDD" id="cd01948">
    <property type="entry name" value="EAL"/>
    <property type="match status" value="1"/>
</dbReference>
<dbReference type="InterPro" id="IPR000014">
    <property type="entry name" value="PAS"/>
</dbReference>
<dbReference type="PANTHER" id="PTHR44757:SF2">
    <property type="entry name" value="BIOFILM ARCHITECTURE MAINTENANCE PROTEIN MBAA"/>
    <property type="match status" value="1"/>
</dbReference>
<dbReference type="Pfam" id="PF00563">
    <property type="entry name" value="EAL"/>
    <property type="match status" value="1"/>
</dbReference>
<dbReference type="RefSeq" id="WP_029718870.1">
    <property type="nucleotide sequence ID" value="NZ_JAAOCD010000001.1"/>
</dbReference>
<dbReference type="NCBIfam" id="TIGR00254">
    <property type="entry name" value="GGDEF"/>
    <property type="match status" value="1"/>
</dbReference>
<dbReference type="InterPro" id="IPR043128">
    <property type="entry name" value="Rev_trsase/Diguanyl_cyclase"/>
</dbReference>
<accession>A0ABX0HV45</accession>
<dbReference type="NCBIfam" id="TIGR00229">
    <property type="entry name" value="sensory_box"/>
    <property type="match status" value="1"/>
</dbReference>
<dbReference type="InterPro" id="IPR029787">
    <property type="entry name" value="Nucleotide_cyclase"/>
</dbReference>
<dbReference type="InterPro" id="IPR001610">
    <property type="entry name" value="PAC"/>
</dbReference>
<evidence type="ECO:0000259" key="5">
    <source>
        <dbReference type="PROSITE" id="PS50887"/>
    </source>
</evidence>
<evidence type="ECO:0000313" key="6">
    <source>
        <dbReference type="EMBL" id="NHK97677.1"/>
    </source>
</evidence>
<dbReference type="PROSITE" id="PS50883">
    <property type="entry name" value="EAL"/>
    <property type="match status" value="1"/>
</dbReference>
<gene>
    <name evidence="6" type="ORF">G7087_04755</name>
</gene>
<name>A0ABX0HV45_9BURK</name>
<protein>
    <submittedName>
        <fullName evidence="6">EAL domain-containing protein</fullName>
    </submittedName>
</protein>
<dbReference type="PROSITE" id="PS50113">
    <property type="entry name" value="PAC"/>
    <property type="match status" value="1"/>
</dbReference>
<evidence type="ECO:0000259" key="3">
    <source>
        <dbReference type="PROSITE" id="PS50113"/>
    </source>
</evidence>
<dbReference type="Pfam" id="PF00990">
    <property type="entry name" value="GGDEF"/>
    <property type="match status" value="1"/>
</dbReference>
<dbReference type="SMART" id="SM00091">
    <property type="entry name" value="PAS"/>
    <property type="match status" value="1"/>
</dbReference>
<dbReference type="CDD" id="cd00130">
    <property type="entry name" value="PAS"/>
    <property type="match status" value="1"/>
</dbReference>
<dbReference type="InterPro" id="IPR001633">
    <property type="entry name" value="EAL_dom"/>
</dbReference>
<dbReference type="SMART" id="SM00267">
    <property type="entry name" value="GGDEF"/>
    <property type="match status" value="1"/>
</dbReference>
<dbReference type="SMART" id="SM00052">
    <property type="entry name" value="EAL"/>
    <property type="match status" value="1"/>
</dbReference>
<feature type="domain" description="EAL" evidence="4">
    <location>
        <begin position="545"/>
        <end position="800"/>
    </location>
</feature>
<evidence type="ECO:0000259" key="2">
    <source>
        <dbReference type="PROSITE" id="PS50112"/>
    </source>
</evidence>
<feature type="transmembrane region" description="Helical" evidence="1">
    <location>
        <begin position="21"/>
        <end position="40"/>
    </location>
</feature>